<evidence type="ECO:0000256" key="6">
    <source>
        <dbReference type="ARBA" id="ARBA00023049"/>
    </source>
</evidence>
<protein>
    <submittedName>
        <fullName evidence="10">M14 family metallopeptidase</fullName>
    </submittedName>
</protein>
<evidence type="ECO:0000256" key="7">
    <source>
        <dbReference type="PROSITE-ProRule" id="PRU01379"/>
    </source>
</evidence>
<keyword evidence="8" id="KW-0732">Signal</keyword>
<sequence>MQKKLLKLAHATRCAAVCASLCLAQVSTMAHASLVMKPTYHPDLDYSAPILEGNYTKDVTHPDDLLGFEIGQRVADPAQITQAINTWKGQSDRVKVLEYATSHEGRPLFAVFISSPENLAKLDDIKQDLDALSYPRKTNDAQAKAIIERLPAVAWMAYSIHGNETSGADAALAAIYHLAASTDSATSELLDDMVVVIDPVMNPDGRARFAKSLEQYRGAAPNVDDQSLLHRGDWPYGRTNHYLFDLNRDFFYLTQPETKGRVALINKWRPQLMIDGHEMGPQDTYLMGPPRQPLNFNIAPSVQKWAVTFSEDQGAAFDEKGWRYYTGEWFENWYPGYSNYAEYRGSMHILYEQSRMAEDGVKRPEGTIQTYKESVHHQYVSTLANLQSLDKYSDQMYQDYWQDRKLVVSSKSPYADKSYIVLANDNHSRTHLLAEKLLAQDIEIKRVDKAFSVDNATNHLGLEKDDIEVPAGSLVINARQPEARLLAAIMEFDSALKPEVLQAERKRVLKKGESIMYDTSAWNLTMMYGLEALTVQDELTKHLTAYTPPEKISNQIDANAIAWFVDGADDASVAFAARLMEQGVNVRVIDKAAQFNDVVLNRGSVAVTITDNLKNAQLTQVIKQTADDLNVEVLSTSSGYGKGELPDWGGEHFVLLRQPQIAIASQAGTRSNDVGTVWWSIDTNLGIRHSHLDSNALAMTDLRRYNTIILPQRWRMSDANLAALAQWVKQGGTLITHDNASAIVSKMKDFGAVKVVDDIFDDPKPFDIALQRRLLAQSEYEVSPGLNSSVLNASVTYPWDDKAEALKADVLKQRNEWQKLFMPAGAMAVGHVDQEHWLSFGVNEQLPVLYMDQAVLVAPQEAESVVSMGVYTENKDTEYESALGWYSLPNGKDLHVRMSGLIWPEAAQRIANSSYLTRESIGKGQLIMFSGQPNFRGAARGTNRLLLNAIVYGAGFGTRPNIVL</sequence>
<feature type="domain" description="Peptidase M14" evidence="9">
    <location>
        <begin position="70"/>
        <end position="386"/>
    </location>
</feature>
<dbReference type="RefSeq" id="WP_382405968.1">
    <property type="nucleotide sequence ID" value="NZ_JBHSGU010000002.1"/>
</dbReference>
<dbReference type="SUPFAM" id="SSF53187">
    <property type="entry name" value="Zn-dependent exopeptidases"/>
    <property type="match status" value="1"/>
</dbReference>
<evidence type="ECO:0000313" key="11">
    <source>
        <dbReference type="Proteomes" id="UP001595897"/>
    </source>
</evidence>
<keyword evidence="6" id="KW-0482">Metalloprotease</keyword>
<accession>A0ABV9LSU6</accession>
<dbReference type="Gene3D" id="3.40.630.10">
    <property type="entry name" value="Zn peptidases"/>
    <property type="match status" value="1"/>
</dbReference>
<evidence type="ECO:0000256" key="5">
    <source>
        <dbReference type="ARBA" id="ARBA00022833"/>
    </source>
</evidence>
<dbReference type="SUPFAM" id="SSF52317">
    <property type="entry name" value="Class I glutamine amidotransferase-like"/>
    <property type="match status" value="1"/>
</dbReference>
<feature type="chain" id="PRO_5045377653" evidence="8">
    <location>
        <begin position="33"/>
        <end position="964"/>
    </location>
</feature>
<dbReference type="Pfam" id="PF00246">
    <property type="entry name" value="Peptidase_M14"/>
    <property type="match status" value="1"/>
</dbReference>
<keyword evidence="5" id="KW-0862">Zinc</keyword>
<dbReference type="InterPro" id="IPR000834">
    <property type="entry name" value="Peptidase_M14"/>
</dbReference>
<reference evidence="11" key="1">
    <citation type="journal article" date="2019" name="Int. J. Syst. Evol. Microbiol.">
        <title>The Global Catalogue of Microorganisms (GCM) 10K type strain sequencing project: providing services to taxonomists for standard genome sequencing and annotation.</title>
        <authorList>
            <consortium name="The Broad Institute Genomics Platform"/>
            <consortium name="The Broad Institute Genome Sequencing Center for Infectious Disease"/>
            <person name="Wu L."/>
            <person name="Ma J."/>
        </authorList>
    </citation>
    <scope>NUCLEOTIDE SEQUENCE [LARGE SCALE GENOMIC DNA]</scope>
    <source>
        <strain evidence="11">KACC 12507</strain>
    </source>
</reference>
<keyword evidence="4" id="KW-0378">Hydrolase</keyword>
<keyword evidence="3" id="KW-0645">Protease</keyword>
<dbReference type="PANTHER" id="PTHR11705">
    <property type="entry name" value="PROTEASE FAMILY M14 CARBOXYPEPTIDASE A,B"/>
    <property type="match status" value="1"/>
</dbReference>
<evidence type="ECO:0000256" key="1">
    <source>
        <dbReference type="ARBA" id="ARBA00001947"/>
    </source>
</evidence>
<keyword evidence="11" id="KW-1185">Reference proteome</keyword>
<evidence type="ECO:0000259" key="9">
    <source>
        <dbReference type="PROSITE" id="PS52035"/>
    </source>
</evidence>
<evidence type="ECO:0000313" key="10">
    <source>
        <dbReference type="EMBL" id="MFC4699214.1"/>
    </source>
</evidence>
<dbReference type="Proteomes" id="UP001595897">
    <property type="component" value="Unassembled WGS sequence"/>
</dbReference>
<dbReference type="CDD" id="cd03143">
    <property type="entry name" value="A4_beta-galactosidase_middle_domain"/>
    <property type="match status" value="1"/>
</dbReference>
<dbReference type="Gene3D" id="3.40.50.880">
    <property type="match status" value="1"/>
</dbReference>
<gene>
    <name evidence="10" type="ORF">ACFO4O_03465</name>
</gene>
<dbReference type="InterPro" id="IPR029062">
    <property type="entry name" value="Class_I_gatase-like"/>
</dbReference>
<organism evidence="10 11">
    <name type="scientific">Glaciecola siphonariae</name>
    <dbReference type="NCBI Taxonomy" id="521012"/>
    <lineage>
        <taxon>Bacteria</taxon>
        <taxon>Pseudomonadati</taxon>
        <taxon>Pseudomonadota</taxon>
        <taxon>Gammaproteobacteria</taxon>
        <taxon>Alteromonadales</taxon>
        <taxon>Alteromonadaceae</taxon>
        <taxon>Glaciecola</taxon>
    </lineage>
</organism>
<comment type="cofactor">
    <cofactor evidence="1">
        <name>Zn(2+)</name>
        <dbReference type="ChEBI" id="CHEBI:29105"/>
    </cofactor>
</comment>
<evidence type="ECO:0000256" key="4">
    <source>
        <dbReference type="ARBA" id="ARBA00022801"/>
    </source>
</evidence>
<comment type="caution">
    <text evidence="7">Lacks conserved residue(s) required for the propagation of feature annotation.</text>
</comment>
<comment type="caution">
    <text evidence="10">The sequence shown here is derived from an EMBL/GenBank/DDBJ whole genome shotgun (WGS) entry which is preliminary data.</text>
</comment>
<dbReference type="EMBL" id="JBHSGU010000002">
    <property type="protein sequence ID" value="MFC4699214.1"/>
    <property type="molecule type" value="Genomic_DNA"/>
</dbReference>
<proteinExistence type="inferred from homology"/>
<name>A0ABV9LSU6_9ALTE</name>
<comment type="similarity">
    <text evidence="2 7">Belongs to the peptidase M14 family.</text>
</comment>
<dbReference type="PROSITE" id="PS52035">
    <property type="entry name" value="PEPTIDASE_M14"/>
    <property type="match status" value="1"/>
</dbReference>
<dbReference type="PANTHER" id="PTHR11705:SF143">
    <property type="entry name" value="SLL0236 PROTEIN"/>
    <property type="match status" value="1"/>
</dbReference>
<evidence type="ECO:0000256" key="2">
    <source>
        <dbReference type="ARBA" id="ARBA00005988"/>
    </source>
</evidence>
<evidence type="ECO:0000256" key="8">
    <source>
        <dbReference type="SAM" id="SignalP"/>
    </source>
</evidence>
<evidence type="ECO:0000256" key="3">
    <source>
        <dbReference type="ARBA" id="ARBA00022670"/>
    </source>
</evidence>
<feature type="signal peptide" evidence="8">
    <location>
        <begin position="1"/>
        <end position="32"/>
    </location>
</feature>